<protein>
    <submittedName>
        <fullName evidence="1">Uncharacterized protein</fullName>
    </submittedName>
</protein>
<dbReference type="EMBL" id="CP110432">
    <property type="protein sequence ID" value="WAQ90138.1"/>
    <property type="molecule type" value="Genomic_DNA"/>
</dbReference>
<accession>A0ABY7CZ03</accession>
<organism evidence="1 2">
    <name type="scientific">Puccinia triticina</name>
    <dbReference type="NCBI Taxonomy" id="208348"/>
    <lineage>
        <taxon>Eukaryota</taxon>
        <taxon>Fungi</taxon>
        <taxon>Dikarya</taxon>
        <taxon>Basidiomycota</taxon>
        <taxon>Pucciniomycotina</taxon>
        <taxon>Pucciniomycetes</taxon>
        <taxon>Pucciniales</taxon>
        <taxon>Pucciniaceae</taxon>
        <taxon>Puccinia</taxon>
    </lineage>
</organism>
<sequence length="154" mass="16971">MPKRRRGGSPPPFRMNAQELLEWIGPVLRRVAAYLPPQMIVPMVPGYGPTPVRQPAPPAAPLPSEVKRLKRRAPFLCRSAKRLTLDELNAQALSATSPPARHPRLGALGKVSTKLHQLQLQAKPGHRAEAGDVIDMTHTFEADAPEVEEPEFKT</sequence>
<evidence type="ECO:0000313" key="2">
    <source>
        <dbReference type="Proteomes" id="UP001164743"/>
    </source>
</evidence>
<dbReference type="RefSeq" id="XP_053025693.1">
    <property type="nucleotide sequence ID" value="XM_053161702.1"/>
</dbReference>
<name>A0ABY7CZ03_9BASI</name>
<dbReference type="GeneID" id="77802597"/>
<evidence type="ECO:0000313" key="1">
    <source>
        <dbReference type="EMBL" id="WAQ90138.1"/>
    </source>
</evidence>
<keyword evidence="2" id="KW-1185">Reference proteome</keyword>
<proteinExistence type="predicted"/>
<dbReference type="Proteomes" id="UP001164743">
    <property type="component" value="Chromosome 12A"/>
</dbReference>
<reference evidence="1" key="1">
    <citation type="submission" date="2022-10" db="EMBL/GenBank/DDBJ databases">
        <title>Puccinia triticina Genome sequencing and assembly.</title>
        <authorList>
            <person name="Li C."/>
        </authorList>
    </citation>
    <scope>NUCLEOTIDE SEQUENCE</scope>
    <source>
        <strain evidence="1">Pt15</strain>
    </source>
</reference>
<gene>
    <name evidence="1" type="ORF">PtA15_12A124</name>
</gene>